<feature type="transmembrane region" description="Helical" evidence="1">
    <location>
        <begin position="424"/>
        <end position="442"/>
    </location>
</feature>
<sequence>MGFLRHLPLEKLIEITGNPDSKVQFATFGYLASKFDELYNTEYEPSKYDDMLFIPAIQDGRECVGTYEEVRSFTISSEFMELKWETRIKVCSDASWALMGFQKVHPSVNRKVVFRTSPPKDVNVAMKWFAFLATKQVLSPGDLQQIAEIPIVSIVEPMCANPYNRRDITDQTPQSNPLLSRVWSRATTTGLSRTLVLPAVKIQEHSQALKFRSTGLHPELLRNPSAVTCLYFYLLPLMTFYHIPVQTFFDFNAVFIILQTARFPNPSTPGVPGSGKNWALGAAVYIACWLAWITMVFVLYELVYSFWRRWCVTAFNLASMTSYTNFCFMQYVRFSAFFGENGSLRDGIAETFWFYSQNLLTVTLLLPRVGLSLALLLAYTSSSPDYIAILEAGINHCDETYFSASDGTLTAYPRSILIANAAWTAWRVLVLFLSWIGLWILSGQGCAGLCGPHYRWEDKRSVSNYNTDGASEVDALPWSWRTCTRLRIQEVYDFCLTGKPPAWWSGTAKKDEPGPLGLETSPPFEVEQVLAAVGIHQHNF</sequence>
<evidence type="ECO:0000256" key="1">
    <source>
        <dbReference type="SAM" id="Phobius"/>
    </source>
</evidence>
<dbReference type="AlphaFoldDB" id="A0A9P7A7N0"/>
<reference evidence="2" key="1">
    <citation type="journal article" date="2020" name="New Phytol.">
        <title>Comparative genomics reveals dynamic genome evolution in host specialist ectomycorrhizal fungi.</title>
        <authorList>
            <person name="Lofgren L.A."/>
            <person name="Nguyen N.H."/>
            <person name="Vilgalys R."/>
            <person name="Ruytinx J."/>
            <person name="Liao H.L."/>
            <person name="Branco S."/>
            <person name="Kuo A."/>
            <person name="LaButti K."/>
            <person name="Lipzen A."/>
            <person name="Andreopoulos W."/>
            <person name="Pangilinan J."/>
            <person name="Riley R."/>
            <person name="Hundley H."/>
            <person name="Na H."/>
            <person name="Barry K."/>
            <person name="Grigoriev I.V."/>
            <person name="Stajich J.E."/>
            <person name="Kennedy P.G."/>
        </authorList>
    </citation>
    <scope>NUCLEOTIDE SEQUENCE</scope>
    <source>
        <strain evidence="2">DOB743</strain>
    </source>
</reference>
<protein>
    <submittedName>
        <fullName evidence="2">Uncharacterized protein</fullName>
    </submittedName>
</protein>
<dbReference type="EMBL" id="JABBWD010000002">
    <property type="protein sequence ID" value="KAG1783155.1"/>
    <property type="molecule type" value="Genomic_DNA"/>
</dbReference>
<dbReference type="OrthoDB" id="2575061at2759"/>
<comment type="caution">
    <text evidence="2">The sequence shown here is derived from an EMBL/GenBank/DDBJ whole genome shotgun (WGS) entry which is preliminary data.</text>
</comment>
<gene>
    <name evidence="2" type="ORF">EV702DRAFT_1223961</name>
</gene>
<keyword evidence="1" id="KW-1133">Transmembrane helix</keyword>
<dbReference type="InterPro" id="IPR022155">
    <property type="entry name" value="DUF3684"/>
</dbReference>
<keyword evidence="1" id="KW-0472">Membrane</keyword>
<evidence type="ECO:0000313" key="2">
    <source>
        <dbReference type="EMBL" id="KAG1783155.1"/>
    </source>
</evidence>
<dbReference type="Proteomes" id="UP000714275">
    <property type="component" value="Unassembled WGS sequence"/>
</dbReference>
<feature type="transmembrane region" description="Helical" evidence="1">
    <location>
        <begin position="312"/>
        <end position="332"/>
    </location>
</feature>
<keyword evidence="3" id="KW-1185">Reference proteome</keyword>
<keyword evidence="1" id="KW-0812">Transmembrane</keyword>
<proteinExistence type="predicted"/>
<name>A0A9P7A7N0_9AGAM</name>
<evidence type="ECO:0000313" key="3">
    <source>
        <dbReference type="Proteomes" id="UP000714275"/>
    </source>
</evidence>
<accession>A0A9P7A7N0</accession>
<feature type="transmembrane region" description="Helical" evidence="1">
    <location>
        <begin position="352"/>
        <end position="379"/>
    </location>
</feature>
<feature type="transmembrane region" description="Helical" evidence="1">
    <location>
        <begin position="278"/>
        <end position="300"/>
    </location>
</feature>
<dbReference type="Pfam" id="PF12449">
    <property type="entry name" value="DUF3684"/>
    <property type="match status" value="1"/>
</dbReference>
<organism evidence="2 3">
    <name type="scientific">Suillus placidus</name>
    <dbReference type="NCBI Taxonomy" id="48579"/>
    <lineage>
        <taxon>Eukaryota</taxon>
        <taxon>Fungi</taxon>
        <taxon>Dikarya</taxon>
        <taxon>Basidiomycota</taxon>
        <taxon>Agaricomycotina</taxon>
        <taxon>Agaricomycetes</taxon>
        <taxon>Agaricomycetidae</taxon>
        <taxon>Boletales</taxon>
        <taxon>Suillineae</taxon>
        <taxon>Suillaceae</taxon>
        <taxon>Suillus</taxon>
    </lineage>
</organism>